<proteinExistence type="inferred from homology"/>
<comment type="subunit">
    <text evidence="2">Interacts with ribosomal protein uL14 (rplN).</text>
</comment>
<dbReference type="OrthoDB" id="9793681at2"/>
<dbReference type="HAMAP" id="MF_01477">
    <property type="entry name" value="Iojap_RsfS"/>
    <property type="match status" value="1"/>
</dbReference>
<evidence type="ECO:0000313" key="4">
    <source>
        <dbReference type="Proteomes" id="UP000309561"/>
    </source>
</evidence>
<evidence type="ECO:0000313" key="3">
    <source>
        <dbReference type="EMBL" id="TKI68481.1"/>
    </source>
</evidence>
<dbReference type="PANTHER" id="PTHR21043:SF0">
    <property type="entry name" value="MITOCHONDRIAL ASSEMBLY OF RIBOSOMAL LARGE SUBUNIT PROTEIN 1"/>
    <property type="match status" value="1"/>
</dbReference>
<organism evidence="3 4">
    <name type="scientific">Sulfurimonas crateris</name>
    <dbReference type="NCBI Taxonomy" id="2574727"/>
    <lineage>
        <taxon>Bacteria</taxon>
        <taxon>Pseudomonadati</taxon>
        <taxon>Campylobacterota</taxon>
        <taxon>Epsilonproteobacteria</taxon>
        <taxon>Campylobacterales</taxon>
        <taxon>Sulfurimonadaceae</taxon>
        <taxon>Sulfurimonas</taxon>
    </lineage>
</organism>
<sequence length="111" mass="12749">MQNRIEKITEVLDKNKAENIEVFDLREKNYFVDYAVIASSLGSKHTLALLDHLKNELKPAEKFVNVDESSDWVVVDMGDILIHIMTPEYRVKYDMESFLSSLAEGKEGMPL</sequence>
<dbReference type="GO" id="GO:0005737">
    <property type="term" value="C:cytoplasm"/>
    <property type="evidence" value="ECO:0007669"/>
    <property type="project" value="UniProtKB-SubCell"/>
</dbReference>
<keyword evidence="2" id="KW-0678">Repressor</keyword>
<dbReference type="GO" id="GO:0043023">
    <property type="term" value="F:ribosomal large subunit binding"/>
    <property type="evidence" value="ECO:0007669"/>
    <property type="project" value="TreeGrafter"/>
</dbReference>
<keyword evidence="2" id="KW-0963">Cytoplasm</keyword>
<dbReference type="Pfam" id="PF02410">
    <property type="entry name" value="RsfS"/>
    <property type="match status" value="1"/>
</dbReference>
<dbReference type="Gene3D" id="3.30.460.10">
    <property type="entry name" value="Beta Polymerase, domain 2"/>
    <property type="match status" value="1"/>
</dbReference>
<evidence type="ECO:0000256" key="2">
    <source>
        <dbReference type="HAMAP-Rule" id="MF_01477"/>
    </source>
</evidence>
<dbReference type="GO" id="GO:0042256">
    <property type="term" value="P:cytosolic ribosome assembly"/>
    <property type="evidence" value="ECO:0007669"/>
    <property type="project" value="UniProtKB-UniRule"/>
</dbReference>
<keyword evidence="2" id="KW-0810">Translation regulation</keyword>
<comment type="caution">
    <text evidence="3">The sequence shown here is derived from an EMBL/GenBank/DDBJ whole genome shotgun (WGS) entry which is preliminary data.</text>
</comment>
<dbReference type="RefSeq" id="WP_137015142.1">
    <property type="nucleotide sequence ID" value="NZ_SZPX01000008.1"/>
</dbReference>
<dbReference type="InterPro" id="IPR043519">
    <property type="entry name" value="NT_sf"/>
</dbReference>
<evidence type="ECO:0000256" key="1">
    <source>
        <dbReference type="ARBA" id="ARBA00010574"/>
    </source>
</evidence>
<comment type="subcellular location">
    <subcellularLocation>
        <location evidence="2">Cytoplasm</location>
    </subcellularLocation>
</comment>
<gene>
    <name evidence="2 3" type="primary">rsfS</name>
    <name evidence="3" type="ORF">FCU45_10745</name>
</gene>
<comment type="similarity">
    <text evidence="1 2">Belongs to the Iojap/RsfS family.</text>
</comment>
<dbReference type="GO" id="GO:0017148">
    <property type="term" value="P:negative regulation of translation"/>
    <property type="evidence" value="ECO:0007669"/>
    <property type="project" value="UniProtKB-UniRule"/>
</dbReference>
<dbReference type="EMBL" id="SZPX01000008">
    <property type="protein sequence ID" value="TKI68481.1"/>
    <property type="molecule type" value="Genomic_DNA"/>
</dbReference>
<dbReference type="Proteomes" id="UP000309561">
    <property type="component" value="Unassembled WGS sequence"/>
</dbReference>
<comment type="function">
    <text evidence="2">Functions as a ribosomal silencing factor. Interacts with ribosomal protein uL14 (rplN), blocking formation of intersubunit bridge B8. Prevents association of the 30S and 50S ribosomal subunits and the formation of functional ribosomes, thus repressing translation.</text>
</comment>
<accession>A0A4U2Z6J7</accession>
<reference evidence="3 4" key="1">
    <citation type="submission" date="2019-04" db="EMBL/GenBank/DDBJ databases">
        <title>Sulfurimonas crateris sp. nov. a facultative anaerobic sulfur-oxidizing chemolithautotrophic bacterium isolated from a terrestrial mud vulcano.</title>
        <authorList>
            <person name="Ratnikova N.M."/>
            <person name="Slobodkin A.I."/>
            <person name="Merkel A.Y."/>
            <person name="Novikov A."/>
            <person name="Bonch-Osmolovskaya E.A."/>
            <person name="Slobodkina G.B."/>
        </authorList>
    </citation>
    <scope>NUCLEOTIDE SEQUENCE [LARGE SCALE GENOMIC DNA]</scope>
    <source>
        <strain evidence="3 4">SN118</strain>
    </source>
</reference>
<dbReference type="NCBIfam" id="TIGR00090">
    <property type="entry name" value="rsfS_iojap_ybeB"/>
    <property type="match status" value="1"/>
</dbReference>
<keyword evidence="4" id="KW-1185">Reference proteome</keyword>
<dbReference type="PANTHER" id="PTHR21043">
    <property type="entry name" value="IOJAP SUPERFAMILY ORTHOLOG"/>
    <property type="match status" value="1"/>
</dbReference>
<dbReference type="InterPro" id="IPR004394">
    <property type="entry name" value="Iojap/RsfS/C7orf30"/>
</dbReference>
<dbReference type="SUPFAM" id="SSF81301">
    <property type="entry name" value="Nucleotidyltransferase"/>
    <property type="match status" value="1"/>
</dbReference>
<dbReference type="GO" id="GO:0090071">
    <property type="term" value="P:negative regulation of ribosome biogenesis"/>
    <property type="evidence" value="ECO:0007669"/>
    <property type="project" value="UniProtKB-UniRule"/>
</dbReference>
<name>A0A4U2Z6J7_9BACT</name>
<dbReference type="AlphaFoldDB" id="A0A4U2Z6J7"/>
<protein>
    <recommendedName>
        <fullName evidence="2">Ribosomal silencing factor RsfS</fullName>
    </recommendedName>
</protein>